<dbReference type="InterPro" id="IPR005021">
    <property type="entry name" value="Terminase_largesu-like"/>
</dbReference>
<dbReference type="InterPro" id="IPR027417">
    <property type="entry name" value="P-loop_NTPase"/>
</dbReference>
<dbReference type="InterPro" id="IPR046461">
    <property type="entry name" value="TerL_ATPase"/>
</dbReference>
<dbReference type="PANTHER" id="PTHR41287">
    <property type="match status" value="1"/>
</dbReference>
<dbReference type="Gene3D" id="3.40.50.300">
    <property type="entry name" value="P-loop containing nucleotide triphosphate hydrolases"/>
    <property type="match status" value="1"/>
</dbReference>
<comment type="caution">
    <text evidence="3">The sequence shown here is derived from an EMBL/GenBank/DDBJ whole genome shotgun (WGS) entry which is preliminary data.</text>
</comment>
<sequence>MKGYYQYAADVRDGKIVVGEFIKQAVERFYVLFERDDIDFRENRADYAIEFISLLRHYTGRHAGKSFTLLPWQEFAVASIYGFYKKDEDGSWCRLVSSVYIEMARKNGKSAFAAALCLYHLIADGESAAEVYLAANSKDQAKVSFTMCRNFVSGLDPKHRYLVSFRDQINFDKTLSFLKVLAADSSKLDGPNPSMFLLDEYHAAKNSGLKDVLQSGQGMRDDPMSIIITTAGFDKLGPCYQFREMCTEVLKGLKEDDTLFALIYALDEGDDWKNEKVWGKSNPNLGVTVKPKYLREQVQKAINSPSEEVGIKTKNINMWCDAETVWIPDHYILNASANLDFEQFRDMDCYAGIDLSSTSDLTCMSFMFPTQDKYYFKTLYYLPEAALQEKRFKDLYGDWRRQGLITITPGNVTDYDYILNDLMRIREIVFIQKVAYDAWNATQFVINATDQGLPMEEFSQALGNFNRPTKEMERLLLSGRAVIDNNVINRHCFRNVIMARDRNGNTKPSKQFEEKKIDGVIAKLEALGIYLMSPRYGEFY</sequence>
<gene>
    <name evidence="3" type="ORF">M136_3756</name>
</gene>
<name>A0A015X5K2_BACFG</name>
<evidence type="ECO:0000259" key="1">
    <source>
        <dbReference type="Pfam" id="PF03354"/>
    </source>
</evidence>
<feature type="domain" description="Terminase large subunit-like ATPase" evidence="1">
    <location>
        <begin position="71"/>
        <end position="245"/>
    </location>
</feature>
<organism evidence="3 4">
    <name type="scientific">Bacteroides fragilis str. S36L11</name>
    <dbReference type="NCBI Taxonomy" id="1339327"/>
    <lineage>
        <taxon>Bacteria</taxon>
        <taxon>Pseudomonadati</taxon>
        <taxon>Bacteroidota</taxon>
        <taxon>Bacteroidia</taxon>
        <taxon>Bacteroidales</taxon>
        <taxon>Bacteroidaceae</taxon>
        <taxon>Bacteroides</taxon>
    </lineage>
</organism>
<dbReference type="Pfam" id="PF20441">
    <property type="entry name" value="TerL_nuclease"/>
    <property type="match status" value="1"/>
</dbReference>
<proteinExistence type="predicted"/>
<protein>
    <submittedName>
        <fullName evidence="3">Phage Terminase family protein</fullName>
    </submittedName>
</protein>
<reference evidence="3 4" key="1">
    <citation type="submission" date="2014-02" db="EMBL/GenBank/DDBJ databases">
        <authorList>
            <person name="Sears C."/>
            <person name="Carroll K."/>
            <person name="Sack B.R."/>
            <person name="Qadri F."/>
            <person name="Myers L.L."/>
            <person name="Chung G.-T."/>
            <person name="Escheverria P."/>
            <person name="Fraser C.M."/>
            <person name="Sadzewicz L."/>
            <person name="Shefchek K.A."/>
            <person name="Tallon L."/>
            <person name="Das S.P."/>
            <person name="Daugherty S."/>
            <person name="Mongodin E.F."/>
        </authorList>
    </citation>
    <scope>NUCLEOTIDE SEQUENCE [LARGE SCALE GENOMIC DNA]</scope>
    <source>
        <strain evidence="3 4">S36L11</strain>
    </source>
</reference>
<dbReference type="RefSeq" id="WP_005821761.1">
    <property type="nucleotide sequence ID" value="NZ_JGDJ01000262.1"/>
</dbReference>
<dbReference type="Pfam" id="PF03354">
    <property type="entry name" value="TerL_ATPase"/>
    <property type="match status" value="1"/>
</dbReference>
<dbReference type="PANTHER" id="PTHR41287:SF1">
    <property type="entry name" value="PROTEIN YMFN"/>
    <property type="match status" value="1"/>
</dbReference>
<accession>A0A015X5K2</accession>
<feature type="domain" description="Terminase large subunit-like endonuclease" evidence="2">
    <location>
        <begin position="255"/>
        <end position="532"/>
    </location>
</feature>
<evidence type="ECO:0000259" key="2">
    <source>
        <dbReference type="Pfam" id="PF20441"/>
    </source>
</evidence>
<dbReference type="InterPro" id="IPR046462">
    <property type="entry name" value="TerL_nuclease"/>
</dbReference>
<evidence type="ECO:0000313" key="3">
    <source>
        <dbReference type="EMBL" id="EXZ26978.1"/>
    </source>
</evidence>
<dbReference type="Proteomes" id="UP000022082">
    <property type="component" value="Unassembled WGS sequence"/>
</dbReference>
<dbReference type="GO" id="GO:0004519">
    <property type="term" value="F:endonuclease activity"/>
    <property type="evidence" value="ECO:0007669"/>
    <property type="project" value="InterPro"/>
</dbReference>
<dbReference type="AlphaFoldDB" id="A0A015X5K2"/>
<dbReference type="EMBL" id="JGDJ01000262">
    <property type="protein sequence ID" value="EXZ26978.1"/>
    <property type="molecule type" value="Genomic_DNA"/>
</dbReference>
<dbReference type="PATRIC" id="fig|1339327.3.peg.4288"/>
<evidence type="ECO:0000313" key="4">
    <source>
        <dbReference type="Proteomes" id="UP000022082"/>
    </source>
</evidence>